<dbReference type="Gene3D" id="1.10.150.130">
    <property type="match status" value="1"/>
</dbReference>
<dbReference type="GO" id="GO:0015074">
    <property type="term" value="P:DNA integration"/>
    <property type="evidence" value="ECO:0007669"/>
    <property type="project" value="UniProtKB-KW"/>
</dbReference>
<dbReference type="PANTHER" id="PTHR30349:SF64">
    <property type="entry name" value="PROPHAGE INTEGRASE INTD-RELATED"/>
    <property type="match status" value="1"/>
</dbReference>
<keyword evidence="6" id="KW-0238">DNA-binding</keyword>
<keyword evidence="8" id="KW-1179">Viral genome integration</keyword>
<dbReference type="Pfam" id="PF00589">
    <property type="entry name" value="Phage_integrase"/>
    <property type="match status" value="1"/>
</dbReference>
<accession>A0AAE9BM96</accession>
<dbReference type="GO" id="GO:0044826">
    <property type="term" value="P:viral genome integration into host DNA"/>
    <property type="evidence" value="ECO:0007669"/>
    <property type="project" value="UniProtKB-KW"/>
</dbReference>
<keyword evidence="11" id="KW-1185">Reference proteome</keyword>
<feature type="domain" description="Tyr recombinase" evidence="9">
    <location>
        <begin position="161"/>
        <end position="332"/>
    </location>
</feature>
<keyword evidence="8" id="KW-1160">Virus entry into host cell</keyword>
<keyword evidence="5" id="KW-0229">DNA integration</keyword>
<dbReference type="GO" id="GO:0006310">
    <property type="term" value="P:DNA recombination"/>
    <property type="evidence" value="ECO:0007669"/>
    <property type="project" value="UniProtKB-KW"/>
</dbReference>
<dbReference type="EMBL" id="MZ666938">
    <property type="protein sequence ID" value="UAJ16927.1"/>
    <property type="molecule type" value="Genomic_DNA"/>
</dbReference>
<dbReference type="Gene3D" id="1.10.443.10">
    <property type="entry name" value="Intergrase catalytic core"/>
    <property type="match status" value="1"/>
</dbReference>
<dbReference type="InterPro" id="IPR002104">
    <property type="entry name" value="Integrase_catalytic"/>
</dbReference>
<dbReference type="InterPro" id="IPR013762">
    <property type="entry name" value="Integrase-like_cat_sf"/>
</dbReference>
<evidence type="ECO:0000256" key="5">
    <source>
        <dbReference type="ARBA" id="ARBA00022908"/>
    </source>
</evidence>
<evidence type="ECO:0000256" key="2">
    <source>
        <dbReference type="ARBA" id="ARBA00016082"/>
    </source>
</evidence>
<reference evidence="10" key="1">
    <citation type="submission" date="2021-07" db="EMBL/GenBank/DDBJ databases">
        <title>A sheep in wolf's clothing: the temperate origins of bacteriophage T7.</title>
        <authorList>
            <person name="Boeckman J.X."/>
            <person name="Korn A."/>
            <person name="Yao G."/>
            <person name="Ravindran A."/>
            <person name="Gonzalez C."/>
            <person name="Gill J."/>
        </authorList>
    </citation>
    <scope>NUCLEOTIDE SEQUENCE</scope>
</reference>
<protein>
    <recommendedName>
        <fullName evidence="2">Integrase</fullName>
    </recommendedName>
</protein>
<proteinExistence type="inferred from homology"/>
<name>A0AAE9BM96_9CAUD</name>
<evidence type="ECO:0000256" key="3">
    <source>
        <dbReference type="ARBA" id="ARBA00022679"/>
    </source>
</evidence>
<comment type="similarity">
    <text evidence="1">Belongs to the 'phage' integrase family.</text>
</comment>
<dbReference type="SUPFAM" id="SSF56349">
    <property type="entry name" value="DNA breaking-rejoining enzymes"/>
    <property type="match status" value="1"/>
</dbReference>
<keyword evidence="7" id="KW-0233">DNA recombination</keyword>
<evidence type="ECO:0000256" key="7">
    <source>
        <dbReference type="ARBA" id="ARBA00023172"/>
    </source>
</evidence>
<dbReference type="GO" id="GO:0016787">
    <property type="term" value="F:hydrolase activity"/>
    <property type="evidence" value="ECO:0007669"/>
    <property type="project" value="UniProtKB-KW"/>
</dbReference>
<dbReference type="InterPro" id="IPR010998">
    <property type="entry name" value="Integrase_recombinase_N"/>
</dbReference>
<dbReference type="GO" id="GO:0003677">
    <property type="term" value="F:DNA binding"/>
    <property type="evidence" value="ECO:0007669"/>
    <property type="project" value="UniProtKB-KW"/>
</dbReference>
<evidence type="ECO:0000256" key="4">
    <source>
        <dbReference type="ARBA" id="ARBA00022801"/>
    </source>
</evidence>
<dbReference type="GO" id="GO:0016740">
    <property type="term" value="F:transferase activity"/>
    <property type="evidence" value="ECO:0007669"/>
    <property type="project" value="UniProtKB-KW"/>
</dbReference>
<sequence>MIKTTTDLPKGIRPHKSGGYIVDLTRNGKRTTIVCKTPEEAIARRLALMEAAKATPKVRAGWTLLDAYNRTHTLCWQGTGGEQAATINARTAMTFFGPDTPVKAITQERVGDYLVHLMQSGLSGSTINRKLSALSRCLRTALEHGKLDFLPKMPKRREGEHRIRFLSGEEEERLLEAIEALGYGQELSDVVLCLLYTGFRLGELWRLEVRDVDMVNNTLTTWKTKSHRARTIAITDKIKPVIARRCKEIKEGRLFPYDNMWIRTRWDRVREFMGLSDDEQFVPHMLRHTCATRLARGGTSLRVVKEWMGHASIQTTMRYAHFAPSDLASAAKTLSA</sequence>
<gene>
    <name evidence="10" type="ORF">CPT_ProddE_047</name>
</gene>
<dbReference type="InterPro" id="IPR050090">
    <property type="entry name" value="Tyrosine_recombinase_XerCD"/>
</dbReference>
<evidence type="ECO:0000313" key="10">
    <source>
        <dbReference type="EMBL" id="UAJ16927.1"/>
    </source>
</evidence>
<evidence type="ECO:0000256" key="1">
    <source>
        <dbReference type="ARBA" id="ARBA00008857"/>
    </source>
</evidence>
<dbReference type="PROSITE" id="PS51898">
    <property type="entry name" value="TYR_RECOMBINASE"/>
    <property type="match status" value="1"/>
</dbReference>
<dbReference type="GO" id="GO:0075713">
    <property type="term" value="P:establishment of integrated proviral latency"/>
    <property type="evidence" value="ECO:0007669"/>
    <property type="project" value="UniProtKB-KW"/>
</dbReference>
<evidence type="ECO:0000256" key="8">
    <source>
        <dbReference type="ARBA" id="ARBA00023195"/>
    </source>
</evidence>
<dbReference type="InterPro" id="IPR011010">
    <property type="entry name" value="DNA_brk_join_enz"/>
</dbReference>
<organism evidence="10 11">
    <name type="scientific">Desulfovibrio phage ProddE</name>
    <dbReference type="NCBI Taxonomy" id="2866661"/>
    <lineage>
        <taxon>Viruses</taxon>
        <taxon>Duplodnaviria</taxon>
        <taxon>Heunggongvirae</taxon>
        <taxon>Uroviricota</taxon>
        <taxon>Caudoviricetes</taxon>
        <taxon>Autographivirales</taxon>
        <taxon>Autographivirales incertae sedis</taxon>
        <taxon>Proddevirus</taxon>
        <taxon>Proddevirus proddE</taxon>
    </lineage>
</organism>
<keyword evidence="3" id="KW-0808">Transferase</keyword>
<dbReference type="PANTHER" id="PTHR30349">
    <property type="entry name" value="PHAGE INTEGRASE-RELATED"/>
    <property type="match status" value="1"/>
</dbReference>
<keyword evidence="4" id="KW-0378">Hydrolase</keyword>
<dbReference type="CDD" id="cd00796">
    <property type="entry name" value="INT_Rci_Hp1_C"/>
    <property type="match status" value="1"/>
</dbReference>
<evidence type="ECO:0000259" key="9">
    <source>
        <dbReference type="PROSITE" id="PS51898"/>
    </source>
</evidence>
<evidence type="ECO:0000313" key="11">
    <source>
        <dbReference type="Proteomes" id="UP000827424"/>
    </source>
</evidence>
<evidence type="ECO:0000256" key="6">
    <source>
        <dbReference type="ARBA" id="ARBA00023125"/>
    </source>
</evidence>
<dbReference type="Proteomes" id="UP000827424">
    <property type="component" value="Segment"/>
</dbReference>